<evidence type="ECO:0000313" key="4">
    <source>
        <dbReference type="Proteomes" id="UP000029622"/>
    </source>
</evidence>
<dbReference type="STRING" id="1156417.Y919_07820"/>
<name>A0A096CUE3_9FIRM</name>
<dbReference type="CDD" id="cd00077">
    <property type="entry name" value="HDc"/>
    <property type="match status" value="1"/>
</dbReference>
<feature type="transmembrane region" description="Helical" evidence="1">
    <location>
        <begin position="429"/>
        <end position="450"/>
    </location>
</feature>
<dbReference type="InterPro" id="IPR006675">
    <property type="entry name" value="HDIG_dom"/>
</dbReference>
<dbReference type="EMBL" id="AZTB01000037">
    <property type="protein sequence ID" value="KGG80154.1"/>
    <property type="molecule type" value="Genomic_DNA"/>
</dbReference>
<feature type="domain" description="HD/PDEase" evidence="2">
    <location>
        <begin position="479"/>
        <end position="636"/>
    </location>
</feature>
<protein>
    <submittedName>
        <fullName evidence="3">Phosphohydrolase</fullName>
    </submittedName>
</protein>
<keyword evidence="1" id="KW-0472">Membrane</keyword>
<feature type="transmembrane region" description="Helical" evidence="1">
    <location>
        <begin position="273"/>
        <end position="296"/>
    </location>
</feature>
<dbReference type="InterPro" id="IPR003607">
    <property type="entry name" value="HD/PDEase_dom"/>
</dbReference>
<keyword evidence="1" id="KW-1133">Transmembrane helix</keyword>
<dbReference type="Pfam" id="PF07697">
    <property type="entry name" value="7TMR-HDED"/>
    <property type="match status" value="1"/>
</dbReference>
<dbReference type="InterPro" id="IPR052722">
    <property type="entry name" value="PgpH_phosphodiesterase"/>
</dbReference>
<keyword evidence="3" id="KW-0378">Hydrolase</keyword>
<dbReference type="AlphaFoldDB" id="A0A096CUE3"/>
<reference evidence="3 4" key="1">
    <citation type="submission" date="2013-12" db="EMBL/GenBank/DDBJ databases">
        <title>Draft genome sequence of Caloranaerobacter sp. H53214.</title>
        <authorList>
            <person name="Jiang L.J."/>
            <person name="Shao Z.Z."/>
            <person name="Long M.N."/>
        </authorList>
    </citation>
    <scope>NUCLEOTIDE SEQUENCE [LARGE SCALE GENOMIC DNA]</scope>
    <source>
        <strain evidence="3 4">H53214</strain>
    </source>
</reference>
<dbReference type="RefSeq" id="WP_035163752.1">
    <property type="nucleotide sequence ID" value="NZ_AZTB01000037.1"/>
</dbReference>
<sequence length="705" mass="78413">MLGIDKERLDKLLASPIFKIFRNQLIKQIFIALLFTILLLLIVVDSIAPEKISVSVGDIAPVDIIATKDIVDEITTNQLKEKAIDSVEPRHKIDPTIQVKVKNEIKQFFELVYESKNYDDSDTNMKISLLKQQSSIKLSEKDYSTIIKANNEELKMLESNIYDIVAQIMGTGIKEEELEYEKENVKKIFNSLDSLSDNLKELGIDIVNNTIKPNRFLDIETTRQKQQEAANSVEPVIIKEGQLIIRKGEKIDVKTLELIKKTGLLKENDGPDYSLIVGALFIVVLLELVIVAYLYLFNREILESTKFLVILSIIILTTIMISKSIYGISGYLVPISAATMLISILVNPKLAILINCVLTIMIGMVTGNDVNIIVMSLIGGSVGAVGVINSYQRHNIFLTGLIVSATNLLTILAFGLIIDTEIISLLNKIMYGVLNGIFSAILTIGSLPLWESVFGIVTPLKLLELCNPNHPLLKRLLLEAPGTYHHSIIVGNLSEAAAEAIGASPLVARAGAYFHDVGKLKRPYFFKENQLNSENPHDKINPSLSTLIITNHVKDGAEMARKFKLPSIIIDIIKQHHGNTLVAYFYHKALNSENSDHVQEESFRYEGPKPQTKEAAIIMLADSVEAAVRSMKEPTKGKIEGLVREIIKNKLNDGQLDECDLTLKDLDTIANSFLNILLGIFHERIEYPKLDLNELKGGKLNGAAN</sequence>
<proteinExistence type="predicted"/>
<feature type="transmembrane region" description="Helical" evidence="1">
    <location>
        <begin position="396"/>
        <end position="417"/>
    </location>
</feature>
<dbReference type="Proteomes" id="UP000029622">
    <property type="component" value="Unassembled WGS sequence"/>
</dbReference>
<feature type="transmembrane region" description="Helical" evidence="1">
    <location>
        <begin position="370"/>
        <end position="390"/>
    </location>
</feature>
<evidence type="ECO:0000313" key="3">
    <source>
        <dbReference type="EMBL" id="KGG80154.1"/>
    </source>
</evidence>
<dbReference type="InterPro" id="IPR006674">
    <property type="entry name" value="HD_domain"/>
</dbReference>
<feature type="transmembrane region" description="Helical" evidence="1">
    <location>
        <begin position="335"/>
        <end position="358"/>
    </location>
</feature>
<accession>A0A096CUE3</accession>
<dbReference type="GO" id="GO:0016787">
    <property type="term" value="F:hydrolase activity"/>
    <property type="evidence" value="ECO:0007669"/>
    <property type="project" value="UniProtKB-KW"/>
</dbReference>
<dbReference type="PANTHER" id="PTHR36442">
    <property type="entry name" value="CYCLIC-DI-AMP PHOSPHODIESTERASE PGPH"/>
    <property type="match status" value="1"/>
</dbReference>
<dbReference type="Pfam" id="PF01966">
    <property type="entry name" value="HD"/>
    <property type="match status" value="1"/>
</dbReference>
<feature type="transmembrane region" description="Helical" evidence="1">
    <location>
        <begin position="29"/>
        <end position="48"/>
    </location>
</feature>
<feature type="transmembrane region" description="Helical" evidence="1">
    <location>
        <begin position="308"/>
        <end position="329"/>
    </location>
</feature>
<dbReference type="SUPFAM" id="SSF109604">
    <property type="entry name" value="HD-domain/PDEase-like"/>
    <property type="match status" value="1"/>
</dbReference>
<dbReference type="NCBIfam" id="TIGR00277">
    <property type="entry name" value="HDIG"/>
    <property type="match status" value="1"/>
</dbReference>
<gene>
    <name evidence="3" type="ORF">Y919_07820</name>
</gene>
<organism evidence="3 4">
    <name type="scientific">Caloranaerobacter azorensis H53214</name>
    <dbReference type="NCBI Taxonomy" id="1156417"/>
    <lineage>
        <taxon>Bacteria</taxon>
        <taxon>Bacillati</taxon>
        <taxon>Bacillota</taxon>
        <taxon>Tissierellia</taxon>
        <taxon>Tissierellales</taxon>
        <taxon>Thermohalobacteraceae</taxon>
        <taxon>Caloranaerobacter</taxon>
    </lineage>
</organism>
<comment type="caution">
    <text evidence="3">The sequence shown here is derived from an EMBL/GenBank/DDBJ whole genome shotgun (WGS) entry which is preliminary data.</text>
</comment>
<keyword evidence="1" id="KW-0812">Transmembrane</keyword>
<dbReference type="InterPro" id="IPR011624">
    <property type="entry name" value="Metal-dep_PHydrolase_7TM_extra"/>
</dbReference>
<dbReference type="InterPro" id="IPR011621">
    <property type="entry name" value="Metal-dep_PHydrolase_7TM_intra"/>
</dbReference>
<evidence type="ECO:0000259" key="2">
    <source>
        <dbReference type="SMART" id="SM00471"/>
    </source>
</evidence>
<dbReference type="Gene3D" id="1.10.3210.10">
    <property type="entry name" value="Hypothetical protein af1432"/>
    <property type="match status" value="1"/>
</dbReference>
<evidence type="ECO:0000256" key="1">
    <source>
        <dbReference type="SAM" id="Phobius"/>
    </source>
</evidence>
<dbReference type="Pfam" id="PF07698">
    <property type="entry name" value="7TM-7TMR_HD"/>
    <property type="match status" value="1"/>
</dbReference>
<dbReference type="SMART" id="SM00471">
    <property type="entry name" value="HDc"/>
    <property type="match status" value="1"/>
</dbReference>
<dbReference type="PANTHER" id="PTHR36442:SF1">
    <property type="entry name" value="CYCLIC-DI-AMP PHOSPHODIESTERASE PGPH"/>
    <property type="match status" value="1"/>
</dbReference>